<dbReference type="NCBIfam" id="TIGR02669">
    <property type="entry name" value="SpoIID_LytB"/>
    <property type="match status" value="1"/>
</dbReference>
<dbReference type="PANTHER" id="PTHR30032">
    <property type="entry name" value="N-ACETYLMURAMOYL-L-ALANINE AMIDASE-RELATED"/>
    <property type="match status" value="1"/>
</dbReference>
<keyword evidence="4" id="KW-1185">Reference proteome</keyword>
<dbReference type="InterPro" id="IPR013486">
    <property type="entry name" value="SpoIID/LytB"/>
</dbReference>
<keyword evidence="1" id="KW-0732">Signal</keyword>
<evidence type="ECO:0000256" key="1">
    <source>
        <dbReference type="SAM" id="SignalP"/>
    </source>
</evidence>
<evidence type="ECO:0000259" key="2">
    <source>
        <dbReference type="Pfam" id="PF08486"/>
    </source>
</evidence>
<dbReference type="PANTHER" id="PTHR30032:SF4">
    <property type="entry name" value="AMIDASE ENHANCER"/>
    <property type="match status" value="1"/>
</dbReference>
<gene>
    <name evidence="3" type="ORF">CYPRO_2130</name>
</gene>
<proteinExistence type="predicted"/>
<feature type="domain" description="Sporulation stage II protein D amidase enhancer LytB N-terminal" evidence="2">
    <location>
        <begin position="203"/>
        <end position="293"/>
    </location>
</feature>
<reference evidence="3 4" key="1">
    <citation type="submission" date="2018-03" db="EMBL/GenBank/DDBJ databases">
        <title>Phenotypic and genomic properties of Cyclonatronum proteinivorum gen. nov., sp. nov., a haloalkaliphilic bacteroidete from soda lakes possessing Na+-translocating rhodopsin.</title>
        <authorList>
            <person name="Toshchakov S.V."/>
            <person name="Korzhenkov A."/>
            <person name="Samarov N.I."/>
            <person name="Kublanov I.V."/>
            <person name="Muntyan M.S."/>
            <person name="Sorokin D.Y."/>
        </authorList>
    </citation>
    <scope>NUCLEOTIDE SEQUENCE [LARGE SCALE GENOMIC DNA]</scope>
    <source>
        <strain evidence="3 4">Omega</strain>
    </source>
</reference>
<organism evidence="3 4">
    <name type="scientific">Cyclonatronum proteinivorum</name>
    <dbReference type="NCBI Taxonomy" id="1457365"/>
    <lineage>
        <taxon>Bacteria</taxon>
        <taxon>Pseudomonadati</taxon>
        <taxon>Balneolota</taxon>
        <taxon>Balneolia</taxon>
        <taxon>Balneolales</taxon>
        <taxon>Cyclonatronaceae</taxon>
        <taxon>Cyclonatronum</taxon>
    </lineage>
</organism>
<dbReference type="AlphaFoldDB" id="A0A345ULM7"/>
<dbReference type="GO" id="GO:0030435">
    <property type="term" value="P:sporulation resulting in formation of a cellular spore"/>
    <property type="evidence" value="ECO:0007669"/>
    <property type="project" value="InterPro"/>
</dbReference>
<evidence type="ECO:0000313" key="3">
    <source>
        <dbReference type="EMBL" id="AXJ01379.1"/>
    </source>
</evidence>
<dbReference type="InterPro" id="IPR051922">
    <property type="entry name" value="Bact_Sporulation_Assoc"/>
</dbReference>
<dbReference type="KEGG" id="cprv:CYPRO_2130"/>
<dbReference type="Proteomes" id="UP000254808">
    <property type="component" value="Chromosome"/>
</dbReference>
<dbReference type="EMBL" id="CP027806">
    <property type="protein sequence ID" value="AXJ01379.1"/>
    <property type="molecule type" value="Genomic_DNA"/>
</dbReference>
<name>A0A345ULM7_9BACT</name>
<dbReference type="GO" id="GO:0030288">
    <property type="term" value="C:outer membrane-bounded periplasmic space"/>
    <property type="evidence" value="ECO:0007669"/>
    <property type="project" value="TreeGrafter"/>
</dbReference>
<sequence length="466" mass="51133">MSCSRSLHAQLFGLASMMAVIFWMTCCATLPEGDTQPPKPDPAEAEAQLKAAADRSDLIRLHGIFELYPLQRPAYGSSGEIADESATDPLADSDELPTHDISWNPIVRVNLFAMNPPQQLTLQAHEGNIAVQAAGRPAQLTAGPGEPLQLQADGNLVILQSGTRQTEAGQFDIHTEASGLVRAIHPEKPWRYYRGSLRIEARNNQLQLINYVTLEDYVSSVVGSEMNFMNPEALKVQAVISRTYAVWNSGRSTSAAGYDLNDSVLNQVYLGELITSPRFREAAYATSGEVLSWSGELILAAYHSTCGGQTAANETVWSGAPLPWLRGAEDFGSCSASPHFRWRFEVPAAELHELFNTNGIRVENGSGQDRASVVYLSKGSGYETIGANAFRLRFNQRYGTLALRSTHFRLEEDGETYIFEGRGLGHGIGLCQWGALGKAEAGWNYRDILRFYYNGADLSRLPEPQP</sequence>
<evidence type="ECO:0000313" key="4">
    <source>
        <dbReference type="Proteomes" id="UP000254808"/>
    </source>
</evidence>
<dbReference type="InterPro" id="IPR013693">
    <property type="entry name" value="SpoIID/LytB_N"/>
</dbReference>
<dbReference type="Pfam" id="PF08486">
    <property type="entry name" value="SpoIID"/>
    <property type="match status" value="1"/>
</dbReference>
<feature type="chain" id="PRO_5017013123" evidence="1">
    <location>
        <begin position="29"/>
        <end position="466"/>
    </location>
</feature>
<accession>A0A345ULM7</accession>
<protein>
    <submittedName>
        <fullName evidence="3">Stage II sporulation protein D</fullName>
    </submittedName>
</protein>
<feature type="signal peptide" evidence="1">
    <location>
        <begin position="1"/>
        <end position="28"/>
    </location>
</feature>